<dbReference type="InterPro" id="IPR020895">
    <property type="entry name" value="Frataxin_CS"/>
</dbReference>
<evidence type="ECO:0000256" key="2">
    <source>
        <dbReference type="ARBA" id="ARBA00008183"/>
    </source>
</evidence>
<dbReference type="GO" id="GO:0008199">
    <property type="term" value="F:ferric iron binding"/>
    <property type="evidence" value="ECO:0007669"/>
    <property type="project" value="InterPro"/>
</dbReference>
<evidence type="ECO:0000256" key="3">
    <source>
        <dbReference type="ARBA" id="ARBA00013107"/>
    </source>
</evidence>
<dbReference type="AlphaFoldDB" id="A0A091CXB8"/>
<evidence type="ECO:0000256" key="9">
    <source>
        <dbReference type="ARBA" id="ARBA00023002"/>
    </source>
</evidence>
<evidence type="ECO:0000256" key="12">
    <source>
        <dbReference type="ARBA" id="ARBA00023128"/>
    </source>
</evidence>
<dbReference type="FunFam" id="3.30.920.10:FF:000002">
    <property type="entry name" value="Frataxin, mitochondrial"/>
    <property type="match status" value="1"/>
</dbReference>
<dbReference type="Pfam" id="PF01491">
    <property type="entry name" value="Frataxin_Cyay"/>
    <property type="match status" value="1"/>
</dbReference>
<dbReference type="Gene3D" id="3.30.920.10">
    <property type="entry name" value="Frataxin/CyaY"/>
    <property type="match status" value="1"/>
</dbReference>
<comment type="catalytic activity">
    <reaction evidence="16">
        <text>4 Fe(2+) + O2 + 4 H(+) = 4 Fe(3+) + 2 H2O</text>
        <dbReference type="Rhea" id="RHEA:11148"/>
        <dbReference type="ChEBI" id="CHEBI:15377"/>
        <dbReference type="ChEBI" id="CHEBI:15378"/>
        <dbReference type="ChEBI" id="CHEBI:15379"/>
        <dbReference type="ChEBI" id="CHEBI:29033"/>
        <dbReference type="ChEBI" id="CHEBI:29034"/>
        <dbReference type="EC" id="1.16.3.1"/>
    </reaction>
</comment>
<dbReference type="STRING" id="885580.ENSFDAP00000009822"/>
<feature type="region of interest" description="Disordered" evidence="17">
    <location>
        <begin position="44"/>
        <end position="77"/>
    </location>
</feature>
<dbReference type="InterPro" id="IPR036524">
    <property type="entry name" value="Frataxin/CyaY_sf"/>
</dbReference>
<dbReference type="Proteomes" id="UP000028990">
    <property type="component" value="Unassembled WGS sequence"/>
</dbReference>
<dbReference type="GO" id="GO:0008198">
    <property type="term" value="F:ferrous iron binding"/>
    <property type="evidence" value="ECO:0007669"/>
    <property type="project" value="TreeGrafter"/>
</dbReference>
<evidence type="ECO:0000256" key="5">
    <source>
        <dbReference type="ARBA" id="ARBA00022434"/>
    </source>
</evidence>
<name>A0A091CXB8_FUKDA</name>
<keyword evidence="12" id="KW-0496">Mitochondrion</keyword>
<dbReference type="GO" id="GO:0051537">
    <property type="term" value="F:2 iron, 2 sulfur cluster binding"/>
    <property type="evidence" value="ECO:0007669"/>
    <property type="project" value="TreeGrafter"/>
</dbReference>
<dbReference type="PROSITE" id="PS50810">
    <property type="entry name" value="FRATAXIN_2"/>
    <property type="match status" value="1"/>
</dbReference>
<gene>
    <name evidence="18" type="ORF">H920_15723</name>
</gene>
<dbReference type="SUPFAM" id="SSF55387">
    <property type="entry name" value="Frataxin/Nqo15-like"/>
    <property type="match status" value="1"/>
</dbReference>
<dbReference type="CDD" id="cd00503">
    <property type="entry name" value="Frataxin"/>
    <property type="match status" value="1"/>
</dbReference>
<dbReference type="SMART" id="SM01219">
    <property type="entry name" value="Frataxin_Cyay"/>
    <property type="match status" value="1"/>
</dbReference>
<keyword evidence="7" id="KW-0410">Iron transport</keyword>
<dbReference type="NCBIfam" id="TIGR03421">
    <property type="entry name" value="FeS_CyaY"/>
    <property type="match status" value="1"/>
</dbReference>
<comment type="function">
    <text evidence="14">Modulates the RNA-binding activity of ACO1. May be involved in the cytoplasmic iron-sulfur protein biogenesis. May contribute to oxidative stress resistance and overall cell survival.</text>
</comment>
<evidence type="ECO:0000256" key="8">
    <source>
        <dbReference type="ARBA" id="ARBA00022946"/>
    </source>
</evidence>
<keyword evidence="5" id="KW-0409">Iron storage</keyword>
<reference evidence="18 19" key="1">
    <citation type="submission" date="2013-11" db="EMBL/GenBank/DDBJ databases">
        <title>The Damaraland mole rat (Fukomys damarensis) genome and evolution of African mole rats.</title>
        <authorList>
            <person name="Gladyshev V.N."/>
            <person name="Fang X."/>
        </authorList>
    </citation>
    <scope>NUCLEOTIDE SEQUENCE [LARGE SCALE GENOMIC DNA]</scope>
    <source>
        <tissue evidence="18">Liver</tissue>
    </source>
</reference>
<dbReference type="eggNOG" id="KOG3413">
    <property type="taxonomic scope" value="Eukaryota"/>
</dbReference>
<evidence type="ECO:0000256" key="1">
    <source>
        <dbReference type="ARBA" id="ARBA00004173"/>
    </source>
</evidence>
<dbReference type="InterPro" id="IPR017789">
    <property type="entry name" value="Frataxin"/>
</dbReference>
<comment type="subunit">
    <text evidence="15">Interacts with ACO1. Interacts with ISCU (cytoplasmic form).</text>
</comment>
<evidence type="ECO:0000256" key="7">
    <source>
        <dbReference type="ARBA" id="ARBA00022496"/>
    </source>
</evidence>
<keyword evidence="19" id="KW-1185">Reference proteome</keyword>
<keyword evidence="11" id="KW-0406">Ion transport</keyword>
<dbReference type="GO" id="GO:0005739">
    <property type="term" value="C:mitochondrion"/>
    <property type="evidence" value="ECO:0007669"/>
    <property type="project" value="UniProtKB-SubCell"/>
</dbReference>
<evidence type="ECO:0000313" key="18">
    <source>
        <dbReference type="EMBL" id="KFO22888.1"/>
    </source>
</evidence>
<dbReference type="EMBL" id="KN123908">
    <property type="protein sequence ID" value="KFO22888.1"/>
    <property type="molecule type" value="Genomic_DNA"/>
</dbReference>
<keyword evidence="10" id="KW-0408">Iron</keyword>
<keyword evidence="13" id="KW-0350">Heme biosynthesis</keyword>
<evidence type="ECO:0000256" key="16">
    <source>
        <dbReference type="ARBA" id="ARBA00047990"/>
    </source>
</evidence>
<accession>A0A091CXB8</accession>
<evidence type="ECO:0000256" key="13">
    <source>
        <dbReference type="ARBA" id="ARBA00023133"/>
    </source>
</evidence>
<dbReference type="GO" id="GO:0006783">
    <property type="term" value="P:heme biosynthetic process"/>
    <property type="evidence" value="ECO:0007669"/>
    <property type="project" value="UniProtKB-KW"/>
</dbReference>
<dbReference type="PANTHER" id="PTHR16821:SF2">
    <property type="entry name" value="FRATAXIN, MITOCHONDRIAL"/>
    <property type="match status" value="1"/>
</dbReference>
<dbReference type="GO" id="GO:0004322">
    <property type="term" value="F:ferroxidase activity"/>
    <property type="evidence" value="ECO:0007669"/>
    <property type="project" value="UniProtKB-EC"/>
</dbReference>
<evidence type="ECO:0000313" key="19">
    <source>
        <dbReference type="Proteomes" id="UP000028990"/>
    </source>
</evidence>
<dbReference type="PANTHER" id="PTHR16821">
    <property type="entry name" value="FRATAXIN"/>
    <property type="match status" value="1"/>
</dbReference>
<dbReference type="GO" id="GO:0006879">
    <property type="term" value="P:intracellular iron ion homeostasis"/>
    <property type="evidence" value="ECO:0007669"/>
    <property type="project" value="UniProtKB-KW"/>
</dbReference>
<dbReference type="GO" id="GO:0007005">
    <property type="term" value="P:mitochondrion organization"/>
    <property type="evidence" value="ECO:0007669"/>
    <property type="project" value="UniProtKB-ARBA"/>
</dbReference>
<keyword evidence="6" id="KW-0813">Transport</keyword>
<keyword evidence="9" id="KW-0560">Oxidoreductase</keyword>
<keyword evidence="8" id="KW-0809">Transit peptide</keyword>
<evidence type="ECO:0000256" key="10">
    <source>
        <dbReference type="ARBA" id="ARBA00023004"/>
    </source>
</evidence>
<dbReference type="NCBIfam" id="TIGR03422">
    <property type="entry name" value="mito_frataxin"/>
    <property type="match status" value="1"/>
</dbReference>
<sequence length="244" mass="26675">MAASGEAATAALLRPHITSIHTYRLGIVTWAQCHSLRKTPCYNVSHSRGRGSEASPPPRRLLPGPHGRARRSRRQSGAEDRGAGLIFALSLNLYYLNQILSGKKQSVRLVHLRNSGTLGNTGTLDETAYERLAEETLDSLAEFFEDLADEPCTLEDYDVSFGSGVLTVKLGGDLGTYVINKQTPNKQIWLSSPSSGPKRYDWTGKSWVYSHDGISLHELLATELTEALKTKLDLSSLAYSGKGT</sequence>
<dbReference type="GO" id="GO:0006826">
    <property type="term" value="P:iron ion transport"/>
    <property type="evidence" value="ECO:0007669"/>
    <property type="project" value="UniProtKB-KW"/>
</dbReference>
<evidence type="ECO:0000256" key="11">
    <source>
        <dbReference type="ARBA" id="ARBA00023065"/>
    </source>
</evidence>
<evidence type="ECO:0000256" key="17">
    <source>
        <dbReference type="SAM" id="MobiDB-lite"/>
    </source>
</evidence>
<protein>
    <recommendedName>
        <fullName evidence="4">Frataxin, mitochondrial</fullName>
        <ecNumber evidence="3">1.16.3.1</ecNumber>
    </recommendedName>
</protein>
<dbReference type="PROSITE" id="PS01344">
    <property type="entry name" value="FRATAXIN_1"/>
    <property type="match status" value="1"/>
</dbReference>
<dbReference type="PRINTS" id="PR00904">
    <property type="entry name" value="FRATAXIN"/>
</dbReference>
<dbReference type="EC" id="1.16.3.1" evidence="3"/>
<dbReference type="GO" id="GO:0034986">
    <property type="term" value="F:iron chaperone activity"/>
    <property type="evidence" value="ECO:0007669"/>
    <property type="project" value="TreeGrafter"/>
</dbReference>
<evidence type="ECO:0000256" key="15">
    <source>
        <dbReference type="ARBA" id="ARBA00046911"/>
    </source>
</evidence>
<comment type="similarity">
    <text evidence="2">Belongs to the frataxin family.</text>
</comment>
<dbReference type="GO" id="GO:0016226">
    <property type="term" value="P:iron-sulfur cluster assembly"/>
    <property type="evidence" value="ECO:0007669"/>
    <property type="project" value="InterPro"/>
</dbReference>
<evidence type="ECO:0000256" key="4">
    <source>
        <dbReference type="ARBA" id="ARBA00014720"/>
    </source>
</evidence>
<organism evidence="18 19">
    <name type="scientific">Fukomys damarensis</name>
    <name type="common">Damaraland mole rat</name>
    <name type="synonym">Cryptomys damarensis</name>
    <dbReference type="NCBI Taxonomy" id="885580"/>
    <lineage>
        <taxon>Eukaryota</taxon>
        <taxon>Metazoa</taxon>
        <taxon>Chordata</taxon>
        <taxon>Craniata</taxon>
        <taxon>Vertebrata</taxon>
        <taxon>Euteleostomi</taxon>
        <taxon>Mammalia</taxon>
        <taxon>Eutheria</taxon>
        <taxon>Euarchontoglires</taxon>
        <taxon>Glires</taxon>
        <taxon>Rodentia</taxon>
        <taxon>Hystricomorpha</taxon>
        <taxon>Bathyergidae</taxon>
        <taxon>Fukomys</taxon>
    </lineage>
</organism>
<proteinExistence type="inferred from homology"/>
<evidence type="ECO:0000256" key="14">
    <source>
        <dbReference type="ARBA" id="ARBA00045532"/>
    </source>
</evidence>
<dbReference type="InterPro" id="IPR002908">
    <property type="entry name" value="Frataxin/CyaY"/>
</dbReference>
<comment type="subcellular location">
    <subcellularLocation>
        <location evidence="1">Mitochondrion</location>
    </subcellularLocation>
</comment>
<evidence type="ECO:0000256" key="6">
    <source>
        <dbReference type="ARBA" id="ARBA00022448"/>
    </source>
</evidence>